<organism evidence="1 2">
    <name type="scientific">Larsenimonas suaedae</name>
    <dbReference type="NCBI Taxonomy" id="1851019"/>
    <lineage>
        <taxon>Bacteria</taxon>
        <taxon>Pseudomonadati</taxon>
        <taxon>Pseudomonadota</taxon>
        <taxon>Gammaproteobacteria</taxon>
        <taxon>Oceanospirillales</taxon>
        <taxon>Halomonadaceae</taxon>
        <taxon>Larsenimonas</taxon>
    </lineage>
</organism>
<proteinExistence type="predicted"/>
<evidence type="ECO:0000313" key="2">
    <source>
        <dbReference type="Proteomes" id="UP001269375"/>
    </source>
</evidence>
<sequence length="151" mass="17520">MPLLVVNHDNLPYYAFVMPEQTTFQMRWRHSVEKEVWYETYRREHAALMLDQTRFKTFGAGVPSQGGARTELVDGFVVMRGFSRRVDPLWIQVAPDETYALGWGGAWFPFYFPERASLVHITATRGTLIHFAPSLVRPWLLKINKALNVFS</sequence>
<name>A0ABU1GTY7_9GAMM</name>
<dbReference type="EMBL" id="JARWAO010000001">
    <property type="protein sequence ID" value="MDR5895041.1"/>
    <property type="molecule type" value="Genomic_DNA"/>
</dbReference>
<keyword evidence="2" id="KW-1185">Reference proteome</keyword>
<dbReference type="RefSeq" id="WP_251592357.1">
    <property type="nucleotide sequence ID" value="NZ_JAMLJI010000002.1"/>
</dbReference>
<evidence type="ECO:0000313" key="1">
    <source>
        <dbReference type="EMBL" id="MDR5895041.1"/>
    </source>
</evidence>
<accession>A0ABU1GTY7</accession>
<comment type="caution">
    <text evidence="1">The sequence shown here is derived from an EMBL/GenBank/DDBJ whole genome shotgun (WGS) entry which is preliminary data.</text>
</comment>
<protein>
    <submittedName>
        <fullName evidence="1">DUF1850 domain-containing protein</fullName>
    </submittedName>
</protein>
<dbReference type="InterPro" id="IPR015001">
    <property type="entry name" value="DUF1850"/>
</dbReference>
<dbReference type="Pfam" id="PF08905">
    <property type="entry name" value="DUF1850"/>
    <property type="match status" value="1"/>
</dbReference>
<gene>
    <name evidence="1" type="ORF">QC825_02985</name>
</gene>
<reference evidence="1 2" key="1">
    <citation type="submission" date="2023-04" db="EMBL/GenBank/DDBJ databases">
        <title>A long-awaited taxogenomic arrangement of the family Halomonadaceae.</title>
        <authorList>
            <person name="De La Haba R."/>
            <person name="Chuvochina M."/>
            <person name="Wittouck S."/>
            <person name="Arahal D.R."/>
            <person name="Sanchez-Porro C."/>
            <person name="Hugenholtz P."/>
            <person name="Ventosa A."/>
        </authorList>
    </citation>
    <scope>NUCLEOTIDE SEQUENCE [LARGE SCALE GENOMIC DNA]</scope>
    <source>
        <strain evidence="1 2">DSM 22428</strain>
    </source>
</reference>
<dbReference type="Proteomes" id="UP001269375">
    <property type="component" value="Unassembled WGS sequence"/>
</dbReference>